<gene>
    <name evidence="18" type="ORF">M9Y10_045729</name>
</gene>
<name>A0ABR2JWE5_9EUKA</name>
<evidence type="ECO:0000256" key="4">
    <source>
        <dbReference type="ARBA" id="ARBA00022528"/>
    </source>
</evidence>
<evidence type="ECO:0000313" key="18">
    <source>
        <dbReference type="EMBL" id="KAK8883081.1"/>
    </source>
</evidence>
<evidence type="ECO:0000256" key="11">
    <source>
        <dbReference type="ARBA" id="ARBA00022842"/>
    </source>
</evidence>
<dbReference type="InterPro" id="IPR006703">
    <property type="entry name" value="G_AIG1"/>
</dbReference>
<evidence type="ECO:0000256" key="13">
    <source>
        <dbReference type="ARBA" id="ARBA00022989"/>
    </source>
</evidence>
<keyword evidence="9" id="KW-0378">Hydrolase</keyword>
<evidence type="ECO:0000313" key="19">
    <source>
        <dbReference type="Proteomes" id="UP001470230"/>
    </source>
</evidence>
<evidence type="ECO:0000256" key="5">
    <source>
        <dbReference type="ARBA" id="ARBA00022640"/>
    </source>
</evidence>
<accession>A0ABR2JWE5</accession>
<dbReference type="EMBL" id="JAPFFF010000009">
    <property type="protein sequence ID" value="KAK8883081.1"/>
    <property type="molecule type" value="Genomic_DNA"/>
</dbReference>
<dbReference type="SUPFAM" id="SSF52540">
    <property type="entry name" value="P-loop containing nucleoside triphosphate hydrolases"/>
    <property type="match status" value="1"/>
</dbReference>
<evidence type="ECO:0000259" key="17">
    <source>
        <dbReference type="Pfam" id="PF04548"/>
    </source>
</evidence>
<evidence type="ECO:0000256" key="7">
    <source>
        <dbReference type="ARBA" id="ARBA00022723"/>
    </source>
</evidence>
<dbReference type="Proteomes" id="UP001470230">
    <property type="component" value="Unassembled WGS sequence"/>
</dbReference>
<keyword evidence="8" id="KW-0547">Nucleotide-binding</keyword>
<dbReference type="Gene3D" id="3.40.50.300">
    <property type="entry name" value="P-loop containing nucleotide triphosphate hydrolases"/>
    <property type="match status" value="1"/>
</dbReference>
<keyword evidence="3" id="KW-0813">Transport</keyword>
<evidence type="ECO:0000256" key="6">
    <source>
        <dbReference type="ARBA" id="ARBA00022692"/>
    </source>
</evidence>
<evidence type="ECO:0000256" key="3">
    <source>
        <dbReference type="ARBA" id="ARBA00022448"/>
    </source>
</evidence>
<keyword evidence="19" id="KW-1185">Reference proteome</keyword>
<feature type="domain" description="AIG1-type G" evidence="17">
    <location>
        <begin position="9"/>
        <end position="135"/>
    </location>
</feature>
<organism evidence="18 19">
    <name type="scientific">Tritrichomonas musculus</name>
    <dbReference type="NCBI Taxonomy" id="1915356"/>
    <lineage>
        <taxon>Eukaryota</taxon>
        <taxon>Metamonada</taxon>
        <taxon>Parabasalia</taxon>
        <taxon>Tritrichomonadida</taxon>
        <taxon>Tritrichomonadidae</taxon>
        <taxon>Tritrichomonas</taxon>
    </lineage>
</organism>
<keyword evidence="14" id="KW-0342">GTP-binding</keyword>
<dbReference type="Pfam" id="PF04548">
    <property type="entry name" value="AIG1"/>
    <property type="match status" value="1"/>
</dbReference>
<keyword evidence="6" id="KW-0812">Transmembrane</keyword>
<evidence type="ECO:0000256" key="8">
    <source>
        <dbReference type="ARBA" id="ARBA00022741"/>
    </source>
</evidence>
<proteinExistence type="predicted"/>
<evidence type="ECO:0000256" key="10">
    <source>
        <dbReference type="ARBA" id="ARBA00022805"/>
    </source>
</evidence>
<comment type="subcellular location">
    <subcellularLocation>
        <location evidence="2">Membrane</location>
        <topology evidence="2">Single-pass membrane protein</topology>
    </subcellularLocation>
    <subcellularLocation>
        <location evidence="16">Plastid</location>
        <location evidence="16">Chloroplast outer membrane</location>
    </subcellularLocation>
</comment>
<evidence type="ECO:0000256" key="9">
    <source>
        <dbReference type="ARBA" id="ARBA00022801"/>
    </source>
</evidence>
<keyword evidence="12" id="KW-0653">Protein transport</keyword>
<evidence type="ECO:0000256" key="15">
    <source>
        <dbReference type="ARBA" id="ARBA00023136"/>
    </source>
</evidence>
<comment type="caution">
    <text evidence="18">The sequence shown here is derived from an EMBL/GenBank/DDBJ whole genome shotgun (WGS) entry which is preliminary data.</text>
</comment>
<keyword evidence="11" id="KW-0460">Magnesium</keyword>
<keyword evidence="10" id="KW-1002">Plastid outer membrane</keyword>
<keyword evidence="4" id="KW-0150">Chloroplast</keyword>
<dbReference type="InterPro" id="IPR027417">
    <property type="entry name" value="P-loop_NTPase"/>
</dbReference>
<evidence type="ECO:0000256" key="12">
    <source>
        <dbReference type="ARBA" id="ARBA00022927"/>
    </source>
</evidence>
<reference evidence="18 19" key="1">
    <citation type="submission" date="2024-04" db="EMBL/GenBank/DDBJ databases">
        <title>Tritrichomonas musculus Genome.</title>
        <authorList>
            <person name="Alves-Ferreira E."/>
            <person name="Grigg M."/>
            <person name="Lorenzi H."/>
            <person name="Galac M."/>
        </authorList>
    </citation>
    <scope>NUCLEOTIDE SEQUENCE [LARGE SCALE GENOMIC DNA]</scope>
    <source>
        <strain evidence="18 19">EAF2021</strain>
    </source>
</reference>
<evidence type="ECO:0000256" key="2">
    <source>
        <dbReference type="ARBA" id="ARBA00004167"/>
    </source>
</evidence>
<keyword evidence="13" id="KW-1133">Transmembrane helix</keyword>
<dbReference type="PANTHER" id="PTHR10903:SF135">
    <property type="entry name" value="TRANSLOCASE OF CHLOROPLAST 120, CHLOROPLASTIC-RELATED"/>
    <property type="match status" value="1"/>
</dbReference>
<protein>
    <recommendedName>
        <fullName evidence="17">AIG1-type G domain-containing protein</fullName>
    </recommendedName>
</protein>
<evidence type="ECO:0000256" key="1">
    <source>
        <dbReference type="ARBA" id="ARBA00001946"/>
    </source>
</evidence>
<dbReference type="PANTHER" id="PTHR10903">
    <property type="entry name" value="GTPASE, IMAP FAMILY MEMBER-RELATED"/>
    <property type="match status" value="1"/>
</dbReference>
<comment type="cofactor">
    <cofactor evidence="1">
        <name>Mg(2+)</name>
        <dbReference type="ChEBI" id="CHEBI:18420"/>
    </cofactor>
</comment>
<keyword evidence="5" id="KW-0934">Plastid</keyword>
<keyword evidence="15" id="KW-0472">Membrane</keyword>
<evidence type="ECO:0000256" key="16">
    <source>
        <dbReference type="ARBA" id="ARBA00024013"/>
    </source>
</evidence>
<evidence type="ECO:0000256" key="14">
    <source>
        <dbReference type="ARBA" id="ARBA00023134"/>
    </source>
</evidence>
<dbReference type="InterPro" id="IPR045058">
    <property type="entry name" value="GIMA/IAN/Toc"/>
</dbReference>
<keyword evidence="7" id="KW-0479">Metal-binding</keyword>
<sequence>MQMLIEEVTVLLTGDKGAGKSSFGNYYLGIESFQSSDSMNPVIFKTIPKSNRIGDCTRWVIGTERLDEQSINSVQIQNLAQKVKAYEPKIHAIVVVLNEQDDHLSQGVKDIIKFVYNSFGTKNALNNICVVFTKCYDTRSPKKRNKK</sequence>